<dbReference type="InterPro" id="IPR000515">
    <property type="entry name" value="MetI-like"/>
</dbReference>
<evidence type="ECO:0000256" key="4">
    <source>
        <dbReference type="ARBA" id="ARBA00022692"/>
    </source>
</evidence>
<keyword evidence="10" id="KW-1185">Reference proteome</keyword>
<dbReference type="RefSeq" id="WP_119357937.1">
    <property type="nucleotide sequence ID" value="NZ_BJXM01000023.1"/>
</dbReference>
<feature type="transmembrane region" description="Helical" evidence="7">
    <location>
        <begin position="12"/>
        <end position="30"/>
    </location>
</feature>
<keyword evidence="4 7" id="KW-0812">Transmembrane</keyword>
<dbReference type="Gene3D" id="1.10.3720.10">
    <property type="entry name" value="MetI-like"/>
    <property type="match status" value="1"/>
</dbReference>
<evidence type="ECO:0000256" key="3">
    <source>
        <dbReference type="ARBA" id="ARBA00022475"/>
    </source>
</evidence>
<sequence>MGTYILRRIIQLIPTFVGATLLAFIIIQLSPGDFFTEKLLDPKVRPETVQRLREQFGLNQPIYVQYLLWMKGLLQWPPQLGYSFAYQQDVWQIALPRVLNSMILVVASTFLLYLVAIPIGIFSAVRQYSLADRVVSFISYIFLSIPSFFFALIMIFLILQLNYAARDAFHLSNNAQILPVGGMTSSGSEAWPGWKRFLDVLWHALIPVLVVTARDIAGFTRFMRGQMLDVLGQDYMRTARAKGLSERVSIYKHALRNAVIPFVAGIGSILPGLVSGVGFVEVVMNWPGVTPFYLDALNSKDLYVLTGFLVIGLVLLMIGNLISDLLLAWVDPRIRYY</sequence>
<dbReference type="InterPro" id="IPR035906">
    <property type="entry name" value="MetI-like_sf"/>
</dbReference>
<accession>A0A399F5T4</accession>
<feature type="transmembrane region" description="Helical" evidence="7">
    <location>
        <begin position="200"/>
        <end position="217"/>
    </location>
</feature>
<dbReference type="OrthoDB" id="24153at2"/>
<feature type="domain" description="ABC transmembrane type-1" evidence="8">
    <location>
        <begin position="98"/>
        <end position="327"/>
    </location>
</feature>
<evidence type="ECO:0000256" key="1">
    <source>
        <dbReference type="ARBA" id="ARBA00004651"/>
    </source>
</evidence>
<comment type="subcellular location">
    <subcellularLocation>
        <location evidence="1 7">Cell membrane</location>
        <topology evidence="1 7">Multi-pass membrane protein</topology>
    </subcellularLocation>
</comment>
<feature type="transmembrane region" description="Helical" evidence="7">
    <location>
        <begin position="259"/>
        <end position="282"/>
    </location>
</feature>
<organism evidence="9 10">
    <name type="scientific">Meiothermus granaticius NBRC 107808</name>
    <dbReference type="NCBI Taxonomy" id="1227551"/>
    <lineage>
        <taxon>Bacteria</taxon>
        <taxon>Thermotogati</taxon>
        <taxon>Deinococcota</taxon>
        <taxon>Deinococci</taxon>
        <taxon>Thermales</taxon>
        <taxon>Thermaceae</taxon>
        <taxon>Meiothermus</taxon>
    </lineage>
</organism>
<feature type="transmembrane region" description="Helical" evidence="7">
    <location>
        <begin position="302"/>
        <end position="330"/>
    </location>
</feature>
<evidence type="ECO:0000256" key="6">
    <source>
        <dbReference type="ARBA" id="ARBA00023136"/>
    </source>
</evidence>
<feature type="transmembrane region" description="Helical" evidence="7">
    <location>
        <begin position="102"/>
        <end position="125"/>
    </location>
</feature>
<protein>
    <submittedName>
        <fullName evidence="9">Dipeptide transport system permease protein DppB</fullName>
    </submittedName>
</protein>
<evidence type="ECO:0000256" key="5">
    <source>
        <dbReference type="ARBA" id="ARBA00022989"/>
    </source>
</evidence>
<proteinExistence type="inferred from homology"/>
<dbReference type="GO" id="GO:0055085">
    <property type="term" value="P:transmembrane transport"/>
    <property type="evidence" value="ECO:0007669"/>
    <property type="project" value="InterPro"/>
</dbReference>
<evidence type="ECO:0000259" key="8">
    <source>
        <dbReference type="PROSITE" id="PS50928"/>
    </source>
</evidence>
<keyword evidence="6 7" id="KW-0472">Membrane</keyword>
<evidence type="ECO:0000313" key="9">
    <source>
        <dbReference type="EMBL" id="RIH91598.1"/>
    </source>
</evidence>
<dbReference type="PANTHER" id="PTHR30465">
    <property type="entry name" value="INNER MEMBRANE ABC TRANSPORTER"/>
    <property type="match status" value="1"/>
</dbReference>
<keyword evidence="5 7" id="KW-1133">Transmembrane helix</keyword>
<evidence type="ECO:0000256" key="7">
    <source>
        <dbReference type="RuleBase" id="RU363032"/>
    </source>
</evidence>
<name>A0A399F5T4_9DEIN</name>
<dbReference type="InterPro" id="IPR045621">
    <property type="entry name" value="BPD_transp_1_N"/>
</dbReference>
<evidence type="ECO:0000256" key="2">
    <source>
        <dbReference type="ARBA" id="ARBA00022448"/>
    </source>
</evidence>
<dbReference type="PROSITE" id="PS50928">
    <property type="entry name" value="ABC_TM1"/>
    <property type="match status" value="1"/>
</dbReference>
<dbReference type="Pfam" id="PF19300">
    <property type="entry name" value="BPD_transp_1_N"/>
    <property type="match status" value="1"/>
</dbReference>
<dbReference type="Pfam" id="PF00528">
    <property type="entry name" value="BPD_transp_1"/>
    <property type="match status" value="1"/>
</dbReference>
<dbReference type="PANTHER" id="PTHR30465:SF0">
    <property type="entry name" value="OLIGOPEPTIDE TRANSPORT SYSTEM PERMEASE PROTEIN APPB"/>
    <property type="match status" value="1"/>
</dbReference>
<dbReference type="CDD" id="cd06261">
    <property type="entry name" value="TM_PBP2"/>
    <property type="match status" value="1"/>
</dbReference>
<dbReference type="Proteomes" id="UP000266178">
    <property type="component" value="Unassembled WGS sequence"/>
</dbReference>
<gene>
    <name evidence="9" type="primary">dppB_6</name>
    <name evidence="9" type="ORF">Mgrana_02478</name>
</gene>
<reference evidence="9 10" key="1">
    <citation type="submission" date="2018-08" db="EMBL/GenBank/DDBJ databases">
        <title>Meiothermus granaticius genome AF-68 sequencing project.</title>
        <authorList>
            <person name="Da Costa M.S."/>
            <person name="Albuquerque L."/>
            <person name="Raposo P."/>
            <person name="Froufe H.J.C."/>
            <person name="Barroso C.S."/>
            <person name="Egas C."/>
        </authorList>
    </citation>
    <scope>NUCLEOTIDE SEQUENCE [LARGE SCALE GENOMIC DNA]</scope>
    <source>
        <strain evidence="9 10">AF-68</strain>
    </source>
</reference>
<comment type="caution">
    <text evidence="9">The sequence shown here is derived from an EMBL/GenBank/DDBJ whole genome shotgun (WGS) entry which is preliminary data.</text>
</comment>
<keyword evidence="2 7" id="KW-0813">Transport</keyword>
<dbReference type="AlphaFoldDB" id="A0A399F5T4"/>
<keyword evidence="3" id="KW-1003">Cell membrane</keyword>
<comment type="similarity">
    <text evidence="7">Belongs to the binding-protein-dependent transport system permease family.</text>
</comment>
<evidence type="ECO:0000313" key="10">
    <source>
        <dbReference type="Proteomes" id="UP000266178"/>
    </source>
</evidence>
<dbReference type="GO" id="GO:0005886">
    <property type="term" value="C:plasma membrane"/>
    <property type="evidence" value="ECO:0007669"/>
    <property type="project" value="UniProtKB-SubCell"/>
</dbReference>
<dbReference type="SUPFAM" id="SSF161098">
    <property type="entry name" value="MetI-like"/>
    <property type="match status" value="1"/>
</dbReference>
<feature type="transmembrane region" description="Helical" evidence="7">
    <location>
        <begin position="137"/>
        <end position="159"/>
    </location>
</feature>
<dbReference type="EMBL" id="QWLB01000037">
    <property type="protein sequence ID" value="RIH91598.1"/>
    <property type="molecule type" value="Genomic_DNA"/>
</dbReference>